<feature type="domain" description="GmrSD restriction endonucleases N-terminal" evidence="1">
    <location>
        <begin position="288"/>
        <end position="422"/>
    </location>
</feature>
<dbReference type="PANTHER" id="PTHR39639">
    <property type="entry name" value="CHROMOSOME 16, WHOLE GENOME SHOTGUN SEQUENCE"/>
    <property type="match status" value="1"/>
</dbReference>
<name>A0AAU6TNH9_UNCXX</name>
<accession>A0AAU6TNH9</accession>
<dbReference type="AlphaFoldDB" id="A0AAU6TNH9"/>
<evidence type="ECO:0000313" key="2">
    <source>
        <dbReference type="EMBL" id="XAG63119.1"/>
    </source>
</evidence>
<dbReference type="Pfam" id="PF03235">
    <property type="entry name" value="GmrSD_N"/>
    <property type="match status" value="1"/>
</dbReference>
<gene>
    <name evidence="2" type="ORF">MRL64_14060</name>
</gene>
<evidence type="ECO:0000259" key="1">
    <source>
        <dbReference type="Pfam" id="PF03235"/>
    </source>
</evidence>
<dbReference type="PANTHER" id="PTHR39639:SF1">
    <property type="entry name" value="DUF262 DOMAIN-CONTAINING PROTEIN"/>
    <property type="match status" value="1"/>
</dbReference>
<proteinExistence type="predicted"/>
<sequence>MQFNDLLSDIGKLVGKQLQSINPSTAPIFLTKIDKKARKYFISNAPDKVGNARFFWELEDIWKDLHFKGFSNVDQALYGSGSSRNQPETVFANLPYIEHFKYKKKKHILLRNENTHDLGTLKEVEGAEFRTLRKKIDNYFELSNKELVNEQRELLDLLTSSLDAVMKKYPGEVSIQDTEKALDRLSDLTDRVIAGTISKIEDKIPLVVSDRGNEKTDFPNNDLPIEQMLDTPMVTGVDDDGESDDESDDFEQVVTPFESRSKSVKPIRQLTPVLSLIYDRIQFEDIELQPDFQRKDRIWKEDKKAKLIESILMGLPLPVFYFAVKPNGTWIIVDGLQRITSVYDFMRGEFPLKDLKVLGEKYDGLYFRDLERTQQRSIREYAITAYLIDMDKDTDNSNVLVELFHRINTYGVKLSPQEIRSAMNQGSCVKFLRYISAKNEFKKATHHKVKPDRQKDMELCLSALSFMVNGHHKFGTKNYEGYDEFLSQAMKRLNSHKLSVNETEDLDGGNSSLAAGTSTYYYELERRFTQGLELAYEIFGTSAFRKSLNSRNAPISKQLFELIVSYFSLLNSEQIEQLKDNSESLVDCLYSAIDSDSSEYAVWESDIYYETNRGFMYSISTSTGKKVTVNYRFHSFERILRESTGINIKFGPLFGDVK</sequence>
<protein>
    <submittedName>
        <fullName evidence="2">DUF262 domain-containing protein</fullName>
    </submittedName>
</protein>
<reference evidence="2" key="1">
    <citation type="submission" date="2022-03" db="EMBL/GenBank/DDBJ databases">
        <title>Sea Food Isolates.</title>
        <authorList>
            <person name="Li c."/>
        </authorList>
    </citation>
    <scope>NUCLEOTIDE SEQUENCE</scope>
    <source>
        <strain evidence="2">19MO02SH05</strain>
    </source>
</reference>
<dbReference type="REBASE" id="848778">
    <property type="entry name" value="BspH05ORF14055P"/>
</dbReference>
<organism evidence="2">
    <name type="scientific">bacterium 19MO02SH05</name>
    <dbReference type="NCBI Taxonomy" id="2920696"/>
    <lineage>
        <taxon>Bacteria</taxon>
    </lineage>
</organism>
<dbReference type="EMBL" id="CP095343">
    <property type="protein sequence ID" value="XAG63119.1"/>
    <property type="molecule type" value="Genomic_DNA"/>
</dbReference>
<dbReference type="InterPro" id="IPR004919">
    <property type="entry name" value="GmrSD_N"/>
</dbReference>